<keyword evidence="3" id="KW-1185">Reference proteome</keyword>
<proteinExistence type="predicted"/>
<dbReference type="AlphaFoldDB" id="A0A8E2EZR8"/>
<name>A0A8E2EZR8_9PEZI</name>
<reference evidence="2 3" key="1">
    <citation type="journal article" date="2016" name="Nat. Commun.">
        <title>Ectomycorrhizal ecology is imprinted in the genome of the dominant symbiotic fungus Cenococcum geophilum.</title>
        <authorList>
            <consortium name="DOE Joint Genome Institute"/>
            <person name="Peter M."/>
            <person name="Kohler A."/>
            <person name="Ohm R.A."/>
            <person name="Kuo A."/>
            <person name="Krutzmann J."/>
            <person name="Morin E."/>
            <person name="Arend M."/>
            <person name="Barry K.W."/>
            <person name="Binder M."/>
            <person name="Choi C."/>
            <person name="Clum A."/>
            <person name="Copeland A."/>
            <person name="Grisel N."/>
            <person name="Haridas S."/>
            <person name="Kipfer T."/>
            <person name="LaButti K."/>
            <person name="Lindquist E."/>
            <person name="Lipzen A."/>
            <person name="Maire R."/>
            <person name="Meier B."/>
            <person name="Mihaltcheva S."/>
            <person name="Molinier V."/>
            <person name="Murat C."/>
            <person name="Poggeler S."/>
            <person name="Quandt C.A."/>
            <person name="Sperisen C."/>
            <person name="Tritt A."/>
            <person name="Tisserant E."/>
            <person name="Crous P.W."/>
            <person name="Henrissat B."/>
            <person name="Nehls U."/>
            <person name="Egli S."/>
            <person name="Spatafora J.W."/>
            <person name="Grigoriev I.V."/>
            <person name="Martin F.M."/>
        </authorList>
    </citation>
    <scope>NUCLEOTIDE SEQUENCE [LARGE SCALE GENOMIC DNA]</scope>
    <source>
        <strain evidence="2 3">CBS 207.34</strain>
    </source>
</reference>
<feature type="region of interest" description="Disordered" evidence="1">
    <location>
        <begin position="110"/>
        <end position="129"/>
    </location>
</feature>
<dbReference type="EMBL" id="KV749787">
    <property type="protein sequence ID" value="OCL07776.1"/>
    <property type="molecule type" value="Genomic_DNA"/>
</dbReference>
<evidence type="ECO:0000313" key="3">
    <source>
        <dbReference type="Proteomes" id="UP000250140"/>
    </source>
</evidence>
<sequence length="171" mass="19503">MHEYNAKKSCIPVCVALLVYVRGCYYNREHGWSAGTQARDSGTHISHAQRIVIDYYSQGRWIKLLTLLRGKLRGAGRFPVGLSETFYAAFSKDCRGPISKRMCARSGGQQIPKRRFPSKHSQNPEMRETWRKGCGEARGREIFRYKKLLRILPATIALERSLSLLSILDLA</sequence>
<organism evidence="2 3">
    <name type="scientific">Glonium stellatum</name>
    <dbReference type="NCBI Taxonomy" id="574774"/>
    <lineage>
        <taxon>Eukaryota</taxon>
        <taxon>Fungi</taxon>
        <taxon>Dikarya</taxon>
        <taxon>Ascomycota</taxon>
        <taxon>Pezizomycotina</taxon>
        <taxon>Dothideomycetes</taxon>
        <taxon>Pleosporomycetidae</taxon>
        <taxon>Gloniales</taxon>
        <taxon>Gloniaceae</taxon>
        <taxon>Glonium</taxon>
    </lineage>
</organism>
<evidence type="ECO:0000313" key="2">
    <source>
        <dbReference type="EMBL" id="OCL07776.1"/>
    </source>
</evidence>
<dbReference type="Proteomes" id="UP000250140">
    <property type="component" value="Unassembled WGS sequence"/>
</dbReference>
<accession>A0A8E2EZR8</accession>
<gene>
    <name evidence="2" type="ORF">AOQ84DRAFT_52566</name>
</gene>
<evidence type="ECO:0000256" key="1">
    <source>
        <dbReference type="SAM" id="MobiDB-lite"/>
    </source>
</evidence>
<protein>
    <submittedName>
        <fullName evidence="2">Uncharacterized protein</fullName>
    </submittedName>
</protein>